<dbReference type="GeneID" id="31000051"/>
<protein>
    <recommendedName>
        <fullName evidence="2">Nudix hydrolase domain-containing protein</fullName>
    </recommendedName>
</protein>
<organism evidence="3 4">
    <name type="scientific">Talaromyces atroroseus</name>
    <dbReference type="NCBI Taxonomy" id="1441469"/>
    <lineage>
        <taxon>Eukaryota</taxon>
        <taxon>Fungi</taxon>
        <taxon>Dikarya</taxon>
        <taxon>Ascomycota</taxon>
        <taxon>Pezizomycotina</taxon>
        <taxon>Eurotiomycetes</taxon>
        <taxon>Eurotiomycetidae</taxon>
        <taxon>Eurotiales</taxon>
        <taxon>Trichocomaceae</taxon>
        <taxon>Talaromyces</taxon>
        <taxon>Talaromyces sect. Trachyspermi</taxon>
    </lineage>
</organism>
<dbReference type="Pfam" id="PF00293">
    <property type="entry name" value="NUDIX"/>
    <property type="match status" value="1"/>
</dbReference>
<evidence type="ECO:0000313" key="3">
    <source>
        <dbReference type="EMBL" id="OKL64477.1"/>
    </source>
</evidence>
<dbReference type="FunFam" id="3.90.79.10:FF:000068">
    <property type="entry name" value="NUDIX family hydrolase, putative"/>
    <property type="match status" value="1"/>
</dbReference>
<dbReference type="FunFam" id="3.90.79.10:FF:000016">
    <property type="entry name" value="ADP-sugar pyrophosphatase isoform X1"/>
    <property type="match status" value="1"/>
</dbReference>
<dbReference type="Proteomes" id="UP000214365">
    <property type="component" value="Unassembled WGS sequence"/>
</dbReference>
<dbReference type="PROSITE" id="PS51462">
    <property type="entry name" value="NUDIX"/>
    <property type="match status" value="2"/>
</dbReference>
<dbReference type="GO" id="GO:0080042">
    <property type="term" value="F:ADP-glucose pyrophosphohydrolase activity"/>
    <property type="evidence" value="ECO:0007669"/>
    <property type="project" value="TreeGrafter"/>
</dbReference>
<comment type="caution">
    <text evidence="3">The sequence shown here is derived from an EMBL/GenBank/DDBJ whole genome shotgun (WGS) entry which is preliminary data.</text>
</comment>
<dbReference type="OrthoDB" id="10249920at2759"/>
<proteinExistence type="predicted"/>
<dbReference type="PANTHER" id="PTHR11839:SF1">
    <property type="entry name" value="ADP-SUGAR PYROPHOSPHATASE"/>
    <property type="match status" value="1"/>
</dbReference>
<reference evidence="3 4" key="1">
    <citation type="submission" date="2015-06" db="EMBL/GenBank/DDBJ databases">
        <title>Talaromyces atroroseus IBT 11181 draft genome.</title>
        <authorList>
            <person name="Rasmussen K.B."/>
            <person name="Rasmussen S."/>
            <person name="Petersen B."/>
            <person name="Sicheritz-Ponten T."/>
            <person name="Mortensen U.H."/>
            <person name="Thrane U."/>
        </authorList>
    </citation>
    <scope>NUCLEOTIDE SEQUENCE [LARGE SCALE GENOMIC DNA]</scope>
    <source>
        <strain evidence="3 4">IBT 11181</strain>
    </source>
</reference>
<dbReference type="CDD" id="cd18888">
    <property type="entry name" value="NUDIX_ADPRase_Nudt5"/>
    <property type="match status" value="1"/>
</dbReference>
<name>A0A225BEL2_TALAT</name>
<dbReference type="InterPro" id="IPR020476">
    <property type="entry name" value="Nudix_hydrolase"/>
</dbReference>
<dbReference type="EMBL" id="LFMY01000001">
    <property type="protein sequence ID" value="OKL64477.1"/>
    <property type="molecule type" value="Genomic_DNA"/>
</dbReference>
<accession>A0A225BEL2</accession>
<gene>
    <name evidence="3" type="ORF">UA08_00296</name>
</gene>
<feature type="domain" description="Nudix hydrolase" evidence="2">
    <location>
        <begin position="46"/>
        <end position="186"/>
    </location>
</feature>
<dbReference type="GO" id="GO:0080041">
    <property type="term" value="F:ADP-ribose pyrophosphohydrolase activity"/>
    <property type="evidence" value="ECO:0007669"/>
    <property type="project" value="TreeGrafter"/>
</dbReference>
<feature type="domain" description="Nudix hydrolase" evidence="2">
    <location>
        <begin position="324"/>
        <end position="500"/>
    </location>
</feature>
<dbReference type="PROSITE" id="PS00893">
    <property type="entry name" value="NUDIX_BOX"/>
    <property type="match status" value="1"/>
</dbReference>
<dbReference type="STRING" id="1441469.A0A225BEL2"/>
<evidence type="ECO:0000256" key="1">
    <source>
        <dbReference type="ARBA" id="ARBA00022801"/>
    </source>
</evidence>
<dbReference type="PRINTS" id="PR00502">
    <property type="entry name" value="NUDIXFAMILY"/>
</dbReference>
<sequence>MSNPLNGAQDNAEAKWIKLGKITYTDPLGVERVWETAERQTRPQNSLIDAVGIVAILETSHGPEVLLQKQYRPPIDKISIEVPAGLVDEGETPEQCAVRELKEETGYVGVAEKTSAIMYNDPGFCNTNLNMVHIRVDMSLAANQNPQPELEENEFIECFTVPLATLFEETKKLDEQGITRSLTQIPKEDKPSMAFVPRLRHITAPNLAQHIRKMTSSTFTIPFNQAEREQQIPVTCPSNNKDGQSISQSQLLSFPAFKTWLSSLQKSLAHQKASTHEFHKSPYVLRQIDIQAVDHFGGGRLGFLKMKAVVSNDSGESLPGSIFLRGGSVAMLLILQPDDVPATSEEDKYAIMTVQPRIPAGSLKFAEIPAGMLDDSGTFAGGAAKEIHEETGLLIPQEELIDLTSLASTFVESRHEKSSSGTEDFLQKAVYPSPGGSDEFIPVFLCQKRMPRQDIQAMQGRLTGIRHEREKITLKIVPLDDLWKEGLRDGKTLAAWALYTGLKQEGRI</sequence>
<dbReference type="Gene3D" id="3.90.79.10">
    <property type="entry name" value="Nucleoside Triphosphate Pyrophosphohydrolase"/>
    <property type="match status" value="2"/>
</dbReference>
<dbReference type="CDD" id="cd03424">
    <property type="entry name" value="NUDIX_ADPRase_Nudt5_UGPPase_Nudt14"/>
    <property type="match status" value="1"/>
</dbReference>
<evidence type="ECO:0000313" key="4">
    <source>
        <dbReference type="Proteomes" id="UP000214365"/>
    </source>
</evidence>
<dbReference type="AlphaFoldDB" id="A0A225BEL2"/>
<dbReference type="RefSeq" id="XP_020124598.1">
    <property type="nucleotide sequence ID" value="XM_020260086.1"/>
</dbReference>
<evidence type="ECO:0000259" key="2">
    <source>
        <dbReference type="PROSITE" id="PS51462"/>
    </source>
</evidence>
<keyword evidence="4" id="KW-1185">Reference proteome</keyword>
<keyword evidence="1" id="KW-0378">Hydrolase</keyword>
<dbReference type="GO" id="GO:0006753">
    <property type="term" value="P:nucleoside phosphate metabolic process"/>
    <property type="evidence" value="ECO:0007669"/>
    <property type="project" value="TreeGrafter"/>
</dbReference>
<dbReference type="InterPro" id="IPR020084">
    <property type="entry name" value="NUDIX_hydrolase_CS"/>
</dbReference>
<dbReference type="InterPro" id="IPR000086">
    <property type="entry name" value="NUDIX_hydrolase_dom"/>
</dbReference>
<dbReference type="SUPFAM" id="SSF55811">
    <property type="entry name" value="Nudix"/>
    <property type="match status" value="2"/>
</dbReference>
<dbReference type="GO" id="GO:0019693">
    <property type="term" value="P:ribose phosphate metabolic process"/>
    <property type="evidence" value="ECO:0007669"/>
    <property type="project" value="TreeGrafter"/>
</dbReference>
<dbReference type="PANTHER" id="PTHR11839">
    <property type="entry name" value="UDP/ADP-SUGAR PYROPHOSPHATASE"/>
    <property type="match status" value="1"/>
</dbReference>
<dbReference type="InterPro" id="IPR015797">
    <property type="entry name" value="NUDIX_hydrolase-like_dom_sf"/>
</dbReference>